<evidence type="ECO:0000256" key="2">
    <source>
        <dbReference type="ARBA" id="ARBA00022741"/>
    </source>
</evidence>
<accession>A0AAW0C014</accession>
<dbReference type="GO" id="GO:0004674">
    <property type="term" value="F:protein serine/threonine kinase activity"/>
    <property type="evidence" value="ECO:0007669"/>
    <property type="project" value="UniProtKB-KW"/>
</dbReference>
<dbReference type="EMBL" id="JAWWNJ010000024">
    <property type="protein sequence ID" value="KAK7031525.1"/>
    <property type="molecule type" value="Genomic_DNA"/>
</dbReference>
<keyword evidence="8" id="KW-0418">Kinase</keyword>
<sequence>MDFCLDVPMTLPTFITRSFPEPKSTNTAPVASTSKVEIAEVWGYLEPLVPGPKVHRINLINHRVDIGRGEENYVKFDSRAVSKAHATIQWNGRSDWMSVVTITDHNTTNGTFVDGAKVEGINVRRLFDGCSVFFGCLVPVVGEEEDYRYTFHHAFGRSKNESVFRYYIVGDRLGGGLHGHVHRCMERSTGQMFAVKTAWAEDGMDTVACAGQEAMALMSLEHINVVLLQEVFFHMTGNTVDIVLEYVDGPNLDTLLRRNRLSENQAKELSFQLCRGVAYIHEALISHGDLKLDNVLVTLDYRPRIKIIDFGLARVQNSYNMFPIITDHIFTAPESQPQGRTEKPIYGRMSRKWDDWGLGCIIFNLLASRHPFIPEFIQEAYPFDPRKDKIEWDVLQYNSEAAQDLMRKLLVVDPAVRIGSSETLKHAWLAGHRPYHVSFDEIDFSSEPVEAVIGEGMDPNPPRALVSEPVQRDVRRLRSGRVVPVN</sequence>
<evidence type="ECO:0000256" key="3">
    <source>
        <dbReference type="ARBA" id="ARBA00022840"/>
    </source>
</evidence>
<dbReference type="InterPro" id="IPR008984">
    <property type="entry name" value="SMAD_FHA_dom_sf"/>
</dbReference>
<dbReference type="InterPro" id="IPR017441">
    <property type="entry name" value="Protein_kinase_ATP_BS"/>
</dbReference>
<name>A0AAW0C014_9AGAR</name>
<dbReference type="InterPro" id="IPR008271">
    <property type="entry name" value="Ser/Thr_kinase_AS"/>
</dbReference>
<comment type="caution">
    <text evidence="8">The sequence shown here is derived from an EMBL/GenBank/DDBJ whole genome shotgun (WGS) entry which is preliminary data.</text>
</comment>
<evidence type="ECO:0000259" key="6">
    <source>
        <dbReference type="PROSITE" id="PS50006"/>
    </source>
</evidence>
<dbReference type="AlphaFoldDB" id="A0AAW0C014"/>
<evidence type="ECO:0000313" key="9">
    <source>
        <dbReference type="Proteomes" id="UP001362999"/>
    </source>
</evidence>
<evidence type="ECO:0000256" key="1">
    <source>
        <dbReference type="ARBA" id="ARBA00005575"/>
    </source>
</evidence>
<dbReference type="CDD" id="cd00060">
    <property type="entry name" value="FHA"/>
    <property type="match status" value="1"/>
</dbReference>
<evidence type="ECO:0000259" key="7">
    <source>
        <dbReference type="PROSITE" id="PS50011"/>
    </source>
</evidence>
<protein>
    <submittedName>
        <fullName evidence="8">CAMK/RAD53 protein kinase</fullName>
    </submittedName>
</protein>
<keyword evidence="5" id="KW-0723">Serine/threonine-protein kinase</keyword>
<dbReference type="PROSITE" id="PS50011">
    <property type="entry name" value="PROTEIN_KINASE_DOM"/>
    <property type="match status" value="1"/>
</dbReference>
<dbReference type="PROSITE" id="PS00108">
    <property type="entry name" value="PROTEIN_KINASE_ST"/>
    <property type="match status" value="1"/>
</dbReference>
<dbReference type="Pfam" id="PF00069">
    <property type="entry name" value="Pkinase"/>
    <property type="match status" value="1"/>
</dbReference>
<dbReference type="PANTHER" id="PTHR24347">
    <property type="entry name" value="SERINE/THREONINE-PROTEIN KINASE"/>
    <property type="match status" value="1"/>
</dbReference>
<dbReference type="PROSITE" id="PS50006">
    <property type="entry name" value="FHA_DOMAIN"/>
    <property type="match status" value="1"/>
</dbReference>
<dbReference type="Proteomes" id="UP001362999">
    <property type="component" value="Unassembled WGS sequence"/>
</dbReference>
<keyword evidence="9" id="KW-1185">Reference proteome</keyword>
<evidence type="ECO:0000313" key="8">
    <source>
        <dbReference type="EMBL" id="KAK7031525.1"/>
    </source>
</evidence>
<dbReference type="InterPro" id="IPR000719">
    <property type="entry name" value="Prot_kinase_dom"/>
</dbReference>
<dbReference type="GO" id="GO:0005524">
    <property type="term" value="F:ATP binding"/>
    <property type="evidence" value="ECO:0007669"/>
    <property type="project" value="UniProtKB-UniRule"/>
</dbReference>
<dbReference type="SUPFAM" id="SSF56112">
    <property type="entry name" value="Protein kinase-like (PK-like)"/>
    <property type="match status" value="1"/>
</dbReference>
<keyword evidence="2 4" id="KW-0547">Nucleotide-binding</keyword>
<evidence type="ECO:0000256" key="4">
    <source>
        <dbReference type="PROSITE-ProRule" id="PRU10141"/>
    </source>
</evidence>
<proteinExistence type="inferred from homology"/>
<dbReference type="InterPro" id="IPR000253">
    <property type="entry name" value="FHA_dom"/>
</dbReference>
<feature type="domain" description="FHA" evidence="6">
    <location>
        <begin position="64"/>
        <end position="118"/>
    </location>
</feature>
<dbReference type="Gene3D" id="2.60.200.20">
    <property type="match status" value="1"/>
</dbReference>
<evidence type="ECO:0000256" key="5">
    <source>
        <dbReference type="RuleBase" id="RU000304"/>
    </source>
</evidence>
<organism evidence="8 9">
    <name type="scientific">Favolaschia claudopus</name>
    <dbReference type="NCBI Taxonomy" id="2862362"/>
    <lineage>
        <taxon>Eukaryota</taxon>
        <taxon>Fungi</taxon>
        <taxon>Dikarya</taxon>
        <taxon>Basidiomycota</taxon>
        <taxon>Agaricomycotina</taxon>
        <taxon>Agaricomycetes</taxon>
        <taxon>Agaricomycetidae</taxon>
        <taxon>Agaricales</taxon>
        <taxon>Marasmiineae</taxon>
        <taxon>Mycenaceae</taxon>
        <taxon>Favolaschia</taxon>
    </lineage>
</organism>
<dbReference type="Pfam" id="PF00498">
    <property type="entry name" value="FHA"/>
    <property type="match status" value="1"/>
</dbReference>
<dbReference type="SMART" id="SM00220">
    <property type="entry name" value="S_TKc"/>
    <property type="match status" value="1"/>
</dbReference>
<dbReference type="SUPFAM" id="SSF49879">
    <property type="entry name" value="SMAD/FHA domain"/>
    <property type="match status" value="1"/>
</dbReference>
<feature type="domain" description="Protein kinase" evidence="7">
    <location>
        <begin position="167"/>
        <end position="429"/>
    </location>
</feature>
<comment type="similarity">
    <text evidence="1">Belongs to the protein kinase superfamily. CAMK Ser/Thr protein kinase family. CHEK2 subfamily.</text>
</comment>
<dbReference type="SMART" id="SM00240">
    <property type="entry name" value="FHA"/>
    <property type="match status" value="1"/>
</dbReference>
<dbReference type="PROSITE" id="PS00107">
    <property type="entry name" value="PROTEIN_KINASE_ATP"/>
    <property type="match status" value="1"/>
</dbReference>
<keyword evidence="8" id="KW-0808">Transferase</keyword>
<gene>
    <name evidence="8" type="ORF">R3P38DRAFT_3187239</name>
</gene>
<reference evidence="8 9" key="1">
    <citation type="journal article" date="2024" name="J Genomics">
        <title>Draft genome sequencing and assembly of Favolaschia claudopus CIRM-BRFM 2984 isolated from oak limbs.</title>
        <authorList>
            <person name="Navarro D."/>
            <person name="Drula E."/>
            <person name="Chaduli D."/>
            <person name="Cazenave R."/>
            <person name="Ahrendt S."/>
            <person name="Wang J."/>
            <person name="Lipzen A."/>
            <person name="Daum C."/>
            <person name="Barry K."/>
            <person name="Grigoriev I.V."/>
            <person name="Favel A."/>
            <person name="Rosso M.N."/>
            <person name="Martin F."/>
        </authorList>
    </citation>
    <scope>NUCLEOTIDE SEQUENCE [LARGE SCALE GENOMIC DNA]</scope>
    <source>
        <strain evidence="8 9">CIRM-BRFM 2984</strain>
    </source>
</reference>
<dbReference type="InterPro" id="IPR011009">
    <property type="entry name" value="Kinase-like_dom_sf"/>
</dbReference>
<dbReference type="Gene3D" id="1.10.510.10">
    <property type="entry name" value="Transferase(Phosphotransferase) domain 1"/>
    <property type="match status" value="1"/>
</dbReference>
<feature type="binding site" evidence="4">
    <location>
        <position position="196"/>
    </location>
    <ligand>
        <name>ATP</name>
        <dbReference type="ChEBI" id="CHEBI:30616"/>
    </ligand>
</feature>
<keyword evidence="3 4" id="KW-0067">ATP-binding</keyword>